<organism evidence="1">
    <name type="scientific">Arundo donax</name>
    <name type="common">Giant reed</name>
    <name type="synonym">Donax arundinaceus</name>
    <dbReference type="NCBI Taxonomy" id="35708"/>
    <lineage>
        <taxon>Eukaryota</taxon>
        <taxon>Viridiplantae</taxon>
        <taxon>Streptophyta</taxon>
        <taxon>Embryophyta</taxon>
        <taxon>Tracheophyta</taxon>
        <taxon>Spermatophyta</taxon>
        <taxon>Magnoliopsida</taxon>
        <taxon>Liliopsida</taxon>
        <taxon>Poales</taxon>
        <taxon>Poaceae</taxon>
        <taxon>PACMAD clade</taxon>
        <taxon>Arundinoideae</taxon>
        <taxon>Arundineae</taxon>
        <taxon>Arundo</taxon>
    </lineage>
</organism>
<reference evidence="1" key="2">
    <citation type="journal article" date="2015" name="Data Brief">
        <title>Shoot transcriptome of the giant reed, Arundo donax.</title>
        <authorList>
            <person name="Barrero R.A."/>
            <person name="Guerrero F.D."/>
            <person name="Moolhuijzen P."/>
            <person name="Goolsby J.A."/>
            <person name="Tidwell J."/>
            <person name="Bellgard S.E."/>
            <person name="Bellgard M.I."/>
        </authorList>
    </citation>
    <scope>NUCLEOTIDE SEQUENCE</scope>
    <source>
        <tissue evidence="1">Shoot tissue taken approximately 20 cm above the soil surface</tissue>
    </source>
</reference>
<name>A0A0A9C5S6_ARUDO</name>
<reference evidence="1" key="1">
    <citation type="submission" date="2014-09" db="EMBL/GenBank/DDBJ databases">
        <authorList>
            <person name="Magalhaes I.L.F."/>
            <person name="Oliveira U."/>
            <person name="Santos F.R."/>
            <person name="Vidigal T.H.D.A."/>
            <person name="Brescovit A.D."/>
            <person name="Santos A.J."/>
        </authorList>
    </citation>
    <scope>NUCLEOTIDE SEQUENCE</scope>
    <source>
        <tissue evidence="1">Shoot tissue taken approximately 20 cm above the soil surface</tissue>
    </source>
</reference>
<evidence type="ECO:0000313" key="1">
    <source>
        <dbReference type="EMBL" id="JAD70931.1"/>
    </source>
</evidence>
<sequence>MAATQASSRAASA</sequence>
<proteinExistence type="predicted"/>
<accession>A0A0A9C5S6</accession>
<dbReference type="EMBL" id="GBRH01226964">
    <property type="protein sequence ID" value="JAD70931.1"/>
    <property type="molecule type" value="Transcribed_RNA"/>
</dbReference>
<protein>
    <submittedName>
        <fullName evidence="1">Uncharacterized protein</fullName>
    </submittedName>
</protein>